<evidence type="ECO:0000256" key="16">
    <source>
        <dbReference type="ARBA" id="ARBA00047594"/>
    </source>
</evidence>
<keyword evidence="19" id="KW-1185">Reference proteome</keyword>
<feature type="transmembrane region" description="Helical" evidence="17">
    <location>
        <begin position="118"/>
        <end position="135"/>
    </location>
</feature>
<keyword evidence="8 17" id="KW-0133">Cell shape</keyword>
<name>A0A1R4KJG0_9ACTN</name>
<feature type="transmembrane region" description="Helical" evidence="17">
    <location>
        <begin position="43"/>
        <end position="64"/>
    </location>
</feature>
<dbReference type="Proteomes" id="UP000188342">
    <property type="component" value="Unassembled WGS sequence"/>
</dbReference>
<evidence type="ECO:0000256" key="9">
    <source>
        <dbReference type="ARBA" id="ARBA00022984"/>
    </source>
</evidence>
<dbReference type="PANTHER" id="PTHR30622">
    <property type="entry name" value="UNDECAPRENYL-DIPHOSPHATASE"/>
    <property type="match status" value="1"/>
</dbReference>
<evidence type="ECO:0000256" key="13">
    <source>
        <dbReference type="ARBA" id="ARBA00023316"/>
    </source>
</evidence>
<comment type="miscellaneous">
    <text evidence="17">Bacitracin is thought to be involved in the inhibition of peptidoglycan synthesis by sequestering undecaprenyl diphosphate, thereby reducing the pool of lipid carrier available.</text>
</comment>
<evidence type="ECO:0000256" key="8">
    <source>
        <dbReference type="ARBA" id="ARBA00022960"/>
    </source>
</evidence>
<keyword evidence="7 17" id="KW-0378">Hydrolase</keyword>
<feature type="transmembrane region" description="Helical" evidence="17">
    <location>
        <begin position="196"/>
        <end position="214"/>
    </location>
</feature>
<feature type="transmembrane region" description="Helical" evidence="17">
    <location>
        <begin position="226"/>
        <end position="248"/>
    </location>
</feature>
<dbReference type="GO" id="GO:0046677">
    <property type="term" value="P:response to antibiotic"/>
    <property type="evidence" value="ECO:0007669"/>
    <property type="project" value="UniProtKB-UniRule"/>
</dbReference>
<comment type="similarity">
    <text evidence="2 17">Belongs to the UppP family.</text>
</comment>
<dbReference type="PANTHER" id="PTHR30622:SF3">
    <property type="entry name" value="UNDECAPRENYL-DIPHOSPHATASE"/>
    <property type="match status" value="1"/>
</dbReference>
<dbReference type="GO" id="GO:0050380">
    <property type="term" value="F:undecaprenyl-diphosphatase activity"/>
    <property type="evidence" value="ECO:0007669"/>
    <property type="project" value="UniProtKB-UniRule"/>
</dbReference>
<dbReference type="STRING" id="1255658.FM114_15120"/>
<dbReference type="HAMAP" id="MF_01006">
    <property type="entry name" value="Undec_diphosphatase"/>
    <property type="match status" value="1"/>
</dbReference>
<evidence type="ECO:0000256" key="2">
    <source>
        <dbReference type="ARBA" id="ARBA00010621"/>
    </source>
</evidence>
<evidence type="ECO:0000256" key="12">
    <source>
        <dbReference type="ARBA" id="ARBA00023251"/>
    </source>
</evidence>
<proteinExistence type="inferred from homology"/>
<evidence type="ECO:0000256" key="4">
    <source>
        <dbReference type="ARBA" id="ARBA00021581"/>
    </source>
</evidence>
<organism evidence="18 19">
    <name type="scientific">Luteococcus japonicus LSP_Lj1</name>
    <dbReference type="NCBI Taxonomy" id="1255658"/>
    <lineage>
        <taxon>Bacteria</taxon>
        <taxon>Bacillati</taxon>
        <taxon>Actinomycetota</taxon>
        <taxon>Actinomycetes</taxon>
        <taxon>Propionibacteriales</taxon>
        <taxon>Propionibacteriaceae</taxon>
        <taxon>Luteococcus</taxon>
    </lineage>
</organism>
<evidence type="ECO:0000256" key="3">
    <source>
        <dbReference type="ARBA" id="ARBA00012374"/>
    </source>
</evidence>
<dbReference type="GO" id="GO:0009252">
    <property type="term" value="P:peptidoglycan biosynthetic process"/>
    <property type="evidence" value="ECO:0007669"/>
    <property type="project" value="UniProtKB-KW"/>
</dbReference>
<dbReference type="EMBL" id="FUKQ01000059">
    <property type="protein sequence ID" value="SJN44501.1"/>
    <property type="molecule type" value="Genomic_DNA"/>
</dbReference>
<dbReference type="GO" id="GO:0008360">
    <property type="term" value="P:regulation of cell shape"/>
    <property type="evidence" value="ECO:0007669"/>
    <property type="project" value="UniProtKB-KW"/>
</dbReference>
<reference evidence="18 19" key="1">
    <citation type="submission" date="2017-02" db="EMBL/GenBank/DDBJ databases">
        <authorList>
            <person name="Peterson S.W."/>
        </authorList>
    </citation>
    <scope>NUCLEOTIDE SEQUENCE [LARGE SCALE GENOMIC DNA]</scope>
    <source>
        <strain evidence="18 19">LSP_Lj1</strain>
    </source>
</reference>
<evidence type="ECO:0000256" key="17">
    <source>
        <dbReference type="HAMAP-Rule" id="MF_01006"/>
    </source>
</evidence>
<feature type="transmembrane region" description="Helical" evidence="17">
    <location>
        <begin position="85"/>
        <end position="106"/>
    </location>
</feature>
<evidence type="ECO:0000256" key="1">
    <source>
        <dbReference type="ARBA" id="ARBA00004651"/>
    </source>
</evidence>
<keyword evidence="6 17" id="KW-0812">Transmembrane</keyword>
<keyword evidence="10 17" id="KW-1133">Transmembrane helix</keyword>
<evidence type="ECO:0000256" key="10">
    <source>
        <dbReference type="ARBA" id="ARBA00022989"/>
    </source>
</evidence>
<gene>
    <name evidence="17" type="primary">uppP</name>
    <name evidence="18" type="ORF">FM114_15120</name>
</gene>
<dbReference type="NCBIfam" id="NF001392">
    <property type="entry name" value="PRK00281.2-1"/>
    <property type="match status" value="1"/>
</dbReference>
<keyword evidence="9 17" id="KW-0573">Peptidoglycan synthesis</keyword>
<evidence type="ECO:0000256" key="14">
    <source>
        <dbReference type="ARBA" id="ARBA00032707"/>
    </source>
</evidence>
<dbReference type="AlphaFoldDB" id="A0A1R4KJG0"/>
<evidence type="ECO:0000256" key="7">
    <source>
        <dbReference type="ARBA" id="ARBA00022801"/>
    </source>
</evidence>
<dbReference type="Pfam" id="PF02673">
    <property type="entry name" value="BacA"/>
    <property type="match status" value="1"/>
</dbReference>
<comment type="catalytic activity">
    <reaction evidence="16 17">
        <text>di-trans,octa-cis-undecaprenyl diphosphate + H2O = di-trans,octa-cis-undecaprenyl phosphate + phosphate + H(+)</text>
        <dbReference type="Rhea" id="RHEA:28094"/>
        <dbReference type="ChEBI" id="CHEBI:15377"/>
        <dbReference type="ChEBI" id="CHEBI:15378"/>
        <dbReference type="ChEBI" id="CHEBI:43474"/>
        <dbReference type="ChEBI" id="CHEBI:58405"/>
        <dbReference type="ChEBI" id="CHEBI:60392"/>
        <dbReference type="EC" id="3.6.1.27"/>
    </reaction>
</comment>
<dbReference type="NCBIfam" id="TIGR00753">
    <property type="entry name" value="undec_PP_bacA"/>
    <property type="match status" value="1"/>
</dbReference>
<evidence type="ECO:0000256" key="15">
    <source>
        <dbReference type="ARBA" id="ARBA00032932"/>
    </source>
</evidence>
<keyword evidence="13 17" id="KW-0961">Cell wall biogenesis/degradation</keyword>
<evidence type="ECO:0000256" key="11">
    <source>
        <dbReference type="ARBA" id="ARBA00023136"/>
    </source>
</evidence>
<dbReference type="InterPro" id="IPR003824">
    <property type="entry name" value="UppP"/>
</dbReference>
<comment type="function">
    <text evidence="17">Catalyzes the dephosphorylation of undecaprenyl diphosphate (UPP). Confers resistance to bacitracin.</text>
</comment>
<sequence length="282" mass="29767">MTWWQSIILGIVEGVTEFLPVSSTGHLTITEKLMGMPIDDPGITAYTAIIQIGAILAAVIYFWNDIARIGAAFLKGLGNKDARDADYNMGWAVVVGTVITAGVALLGKDLITGALRSMWVVAIGLIVWSFAMFAADRHAAKVPASKQRTLETITWKDGAILGAVQCLSLVPGVSRSGATITGGLFSGLDRLAATKLSFYLGIPALVAAGCYEAASEFTHVSNTIGWGVTIIGMVVSFFVAYASIAWLLKFVASNTFTSFVVYRIVVGVAIIGLLVSNVITAV</sequence>
<evidence type="ECO:0000313" key="18">
    <source>
        <dbReference type="EMBL" id="SJN44501.1"/>
    </source>
</evidence>
<dbReference type="GO" id="GO:0005886">
    <property type="term" value="C:plasma membrane"/>
    <property type="evidence" value="ECO:0007669"/>
    <property type="project" value="UniProtKB-SubCell"/>
</dbReference>
<dbReference type="EC" id="3.6.1.27" evidence="3 17"/>
<keyword evidence="12 17" id="KW-0046">Antibiotic resistance</keyword>
<dbReference type="OrthoDB" id="9808289at2"/>
<evidence type="ECO:0000256" key="6">
    <source>
        <dbReference type="ARBA" id="ARBA00022692"/>
    </source>
</evidence>
<dbReference type="GO" id="GO:0071555">
    <property type="term" value="P:cell wall organization"/>
    <property type="evidence" value="ECO:0007669"/>
    <property type="project" value="UniProtKB-KW"/>
</dbReference>
<comment type="subcellular location">
    <subcellularLocation>
        <location evidence="1 17">Cell membrane</location>
        <topology evidence="1 17">Multi-pass membrane protein</topology>
    </subcellularLocation>
</comment>
<keyword evidence="5 17" id="KW-1003">Cell membrane</keyword>
<feature type="transmembrane region" description="Helical" evidence="17">
    <location>
        <begin position="260"/>
        <end position="279"/>
    </location>
</feature>
<protein>
    <recommendedName>
        <fullName evidence="4 17">Undecaprenyl-diphosphatase</fullName>
        <ecNumber evidence="3 17">3.6.1.27</ecNumber>
    </recommendedName>
    <alternativeName>
        <fullName evidence="15 17">Bacitracin resistance protein</fullName>
    </alternativeName>
    <alternativeName>
        <fullName evidence="14 17">Undecaprenyl pyrophosphate phosphatase</fullName>
    </alternativeName>
</protein>
<keyword evidence="11 17" id="KW-0472">Membrane</keyword>
<evidence type="ECO:0000256" key="5">
    <source>
        <dbReference type="ARBA" id="ARBA00022475"/>
    </source>
</evidence>
<accession>A0A1R4KJG0</accession>
<evidence type="ECO:0000313" key="19">
    <source>
        <dbReference type="Proteomes" id="UP000188342"/>
    </source>
</evidence>
<dbReference type="RefSeq" id="WP_094765975.1">
    <property type="nucleotide sequence ID" value="NZ_FUKQ01000059.1"/>
</dbReference>